<evidence type="ECO:0000256" key="5">
    <source>
        <dbReference type="ARBA" id="ARBA00022723"/>
    </source>
</evidence>
<keyword evidence="6" id="KW-0677">Repeat</keyword>
<dbReference type="GO" id="GO:0061630">
    <property type="term" value="F:ubiquitin protein ligase activity"/>
    <property type="evidence" value="ECO:0007669"/>
    <property type="project" value="UniProtKB-EC"/>
</dbReference>
<feature type="domain" description="C3H1-type" evidence="13">
    <location>
        <begin position="26"/>
        <end position="53"/>
    </location>
</feature>
<feature type="zinc finger region" description="C3H1-type" evidence="11">
    <location>
        <begin position="305"/>
        <end position="334"/>
    </location>
</feature>
<keyword evidence="7 11" id="KW-0863">Zinc-finger</keyword>
<accession>A0A091VJ21</accession>
<reference evidence="14 15" key="1">
    <citation type="submission" date="2014-04" db="EMBL/GenBank/DDBJ databases">
        <title>Genome evolution of avian class.</title>
        <authorList>
            <person name="Zhang G."/>
            <person name="Li C."/>
        </authorList>
    </citation>
    <scope>NUCLEOTIDE SEQUENCE [LARGE SCALE GENOMIC DNA]</scope>
    <source>
        <strain evidence="14">BGI_N306</strain>
    </source>
</reference>
<dbReference type="EMBL" id="KK733998">
    <property type="protein sequence ID" value="KFR02453.1"/>
    <property type="molecule type" value="Genomic_DNA"/>
</dbReference>
<dbReference type="InterPro" id="IPR001841">
    <property type="entry name" value="Znf_RING"/>
</dbReference>
<evidence type="ECO:0000259" key="13">
    <source>
        <dbReference type="PROSITE" id="PS50103"/>
    </source>
</evidence>
<dbReference type="SUPFAM" id="SSF57850">
    <property type="entry name" value="RING/U-box"/>
    <property type="match status" value="1"/>
</dbReference>
<dbReference type="InterPro" id="IPR013083">
    <property type="entry name" value="Znf_RING/FYVE/PHD"/>
</dbReference>
<evidence type="ECO:0000256" key="1">
    <source>
        <dbReference type="ARBA" id="ARBA00000900"/>
    </source>
</evidence>
<dbReference type="SMART" id="SM00356">
    <property type="entry name" value="ZnF_C3H1"/>
    <property type="match status" value="4"/>
</dbReference>
<feature type="non-terminal residue" evidence="14">
    <location>
        <position position="415"/>
    </location>
</feature>
<dbReference type="UniPathway" id="UPA00143"/>
<comment type="catalytic activity">
    <reaction evidence="1">
        <text>S-ubiquitinyl-[E2 ubiquitin-conjugating enzyme]-L-cysteine + [acceptor protein]-L-lysine = [E2 ubiquitin-conjugating enzyme]-L-cysteine + N(6)-ubiquitinyl-[acceptor protein]-L-lysine.</text>
        <dbReference type="EC" id="2.3.2.27"/>
    </reaction>
</comment>
<dbReference type="EC" id="2.3.2.27" evidence="3"/>
<evidence type="ECO:0000313" key="14">
    <source>
        <dbReference type="EMBL" id="KFR02453.1"/>
    </source>
</evidence>
<evidence type="ECO:0000256" key="9">
    <source>
        <dbReference type="ARBA" id="ARBA00022833"/>
    </source>
</evidence>
<dbReference type="Gene3D" id="4.10.1000.10">
    <property type="entry name" value="Zinc finger, CCCH-type"/>
    <property type="match status" value="1"/>
</dbReference>
<dbReference type="CDD" id="cd16730">
    <property type="entry name" value="RING-HC_MKRN1_3"/>
    <property type="match status" value="1"/>
</dbReference>
<comment type="pathway">
    <text evidence="2">Protein modification; protein ubiquitination.</text>
</comment>
<evidence type="ECO:0000256" key="8">
    <source>
        <dbReference type="ARBA" id="ARBA00022786"/>
    </source>
</evidence>
<dbReference type="PhylomeDB" id="A0A091VJ21"/>
<dbReference type="Pfam" id="PF00097">
    <property type="entry name" value="zf-C3HC4"/>
    <property type="match status" value="1"/>
</dbReference>
<dbReference type="GO" id="GO:0000209">
    <property type="term" value="P:protein polyubiquitination"/>
    <property type="evidence" value="ECO:0007669"/>
    <property type="project" value="InterPro"/>
</dbReference>
<feature type="domain" description="C3H1-type" evidence="13">
    <location>
        <begin position="149"/>
        <end position="176"/>
    </location>
</feature>
<dbReference type="InterPro" id="IPR041367">
    <property type="entry name" value="Znf-CCCH_4"/>
</dbReference>
<dbReference type="STRING" id="30419.A0A091VJ21"/>
<gene>
    <name evidence="14" type="ORF">N306_11419</name>
</gene>
<evidence type="ECO:0000256" key="11">
    <source>
        <dbReference type="PROSITE-ProRule" id="PRU00723"/>
    </source>
</evidence>
<keyword evidence="15" id="KW-1185">Reference proteome</keyword>
<protein>
    <recommendedName>
        <fullName evidence="3">RING-type E3 ubiquitin transferase</fullName>
        <ecNumber evidence="3">2.3.2.27</ecNumber>
    </recommendedName>
    <alternativeName>
        <fullName evidence="10">RING-type E3 ubiquitin transferase makorin-1</fullName>
    </alternativeName>
</protein>
<organism evidence="14 15">
    <name type="scientific">Opisthocomus hoazin</name>
    <name type="common">Hoatzin</name>
    <name type="synonym">Phasianus hoazin</name>
    <dbReference type="NCBI Taxonomy" id="30419"/>
    <lineage>
        <taxon>Eukaryota</taxon>
        <taxon>Metazoa</taxon>
        <taxon>Chordata</taxon>
        <taxon>Craniata</taxon>
        <taxon>Vertebrata</taxon>
        <taxon>Euteleostomi</taxon>
        <taxon>Archelosauria</taxon>
        <taxon>Archosauria</taxon>
        <taxon>Dinosauria</taxon>
        <taxon>Saurischia</taxon>
        <taxon>Theropoda</taxon>
        <taxon>Coelurosauria</taxon>
        <taxon>Aves</taxon>
        <taxon>Neognathae</taxon>
        <taxon>Neoaves</taxon>
        <taxon>Opisthocomiformes</taxon>
        <taxon>Opisthocomidae</taxon>
        <taxon>Opisthocomus</taxon>
    </lineage>
</organism>
<dbReference type="InterPro" id="IPR036855">
    <property type="entry name" value="Znf_CCCH_sf"/>
</dbReference>
<dbReference type="PROSITE" id="PS50103">
    <property type="entry name" value="ZF_C3H1"/>
    <property type="match status" value="4"/>
</dbReference>
<dbReference type="Pfam" id="PF15815">
    <property type="entry name" value="MKRN1_C"/>
    <property type="match status" value="1"/>
</dbReference>
<sequence length="415" mass="47805">LSCRYFMHGVCKEGDNCRYSHDLCTGQPAMVCRYYQRGCCAYGDHCRYEHTKPLKEEEMIDVDPDAQIYASVSSDFASLPETVEEIIAEIEDENTDLAAAGVGAEDWVNAVEFVPGQPYCGRAAPSCAEAPLHEMVIEEEYEKQEVDVEMKKELCPYAALGECRYGENCVYIHGDVCDMCGLQVLHPIDAAQRSQHIKSCIEAHEKDMELSFAVQRSKDMVCGICMEVVYEKANPSERRFGILSNCSHTYCLKCIRKWRSAKQFESKIIKSCPECRITSNFVIPSEYWVEEKEEKQKLIQKYKEAMSNKPCRYFDEGRGSCPFGGNCFYKHAYPDGRREEPQRPKAQRRNRFWEFIEERENGDPFETDEDEVVTFELGEMLLMLLAAGGDDELTDSEDEWDLFHDELEDYYDLDL</sequence>
<dbReference type="PROSITE" id="PS00518">
    <property type="entry name" value="ZF_RING_1"/>
    <property type="match status" value="1"/>
</dbReference>
<evidence type="ECO:0000256" key="4">
    <source>
        <dbReference type="ARBA" id="ARBA00022679"/>
    </source>
</evidence>
<dbReference type="InterPro" id="IPR017907">
    <property type="entry name" value="Znf_RING_CS"/>
</dbReference>
<dbReference type="PANTHER" id="PTHR11224:SF37">
    <property type="entry name" value="E3 UBIQUITIN-PROTEIN LIGASE MAKORIN-1"/>
    <property type="match status" value="1"/>
</dbReference>
<dbReference type="FunFam" id="3.30.40.10:FF:000117">
    <property type="entry name" value="Probable E3 ubiquitin-protein ligase makorin-1"/>
    <property type="match status" value="1"/>
</dbReference>
<evidence type="ECO:0000256" key="6">
    <source>
        <dbReference type="ARBA" id="ARBA00022737"/>
    </source>
</evidence>
<dbReference type="SMART" id="SM00184">
    <property type="entry name" value="RING"/>
    <property type="match status" value="1"/>
</dbReference>
<feature type="domain" description="C3H1-type" evidence="13">
    <location>
        <begin position="305"/>
        <end position="334"/>
    </location>
</feature>
<dbReference type="SUPFAM" id="SSF90229">
    <property type="entry name" value="CCCH zinc finger"/>
    <property type="match status" value="2"/>
</dbReference>
<dbReference type="Gene3D" id="3.30.40.10">
    <property type="entry name" value="Zinc/RING finger domain, C3HC4 (zinc finger)"/>
    <property type="match status" value="1"/>
</dbReference>
<dbReference type="InterPro" id="IPR018957">
    <property type="entry name" value="Znf_C3HC4_RING-type"/>
</dbReference>
<feature type="domain" description="C3H1-type" evidence="13">
    <location>
        <begin position="2"/>
        <end position="24"/>
    </location>
</feature>
<dbReference type="Gene3D" id="2.30.30.1190">
    <property type="match status" value="1"/>
</dbReference>
<evidence type="ECO:0000313" key="15">
    <source>
        <dbReference type="Proteomes" id="UP000053605"/>
    </source>
</evidence>
<dbReference type="PANTHER" id="PTHR11224">
    <property type="entry name" value="MAKORIN-RELATED"/>
    <property type="match status" value="1"/>
</dbReference>
<keyword evidence="5 11" id="KW-0479">Metal-binding</keyword>
<dbReference type="Pfam" id="PF14608">
    <property type="entry name" value="zf-CCCH_2"/>
    <property type="match status" value="1"/>
</dbReference>
<feature type="domain" description="RING-type" evidence="12">
    <location>
        <begin position="222"/>
        <end position="276"/>
    </location>
</feature>
<feature type="zinc finger region" description="C3H1-type" evidence="11">
    <location>
        <begin position="2"/>
        <end position="24"/>
    </location>
</feature>
<dbReference type="PROSITE" id="PS50089">
    <property type="entry name" value="ZF_RING_2"/>
    <property type="match status" value="1"/>
</dbReference>
<dbReference type="InterPro" id="IPR045072">
    <property type="entry name" value="MKRN-like"/>
</dbReference>
<evidence type="ECO:0000256" key="3">
    <source>
        <dbReference type="ARBA" id="ARBA00012483"/>
    </source>
</evidence>
<evidence type="ECO:0000256" key="10">
    <source>
        <dbReference type="ARBA" id="ARBA00042581"/>
    </source>
</evidence>
<dbReference type="Pfam" id="PF18044">
    <property type="entry name" value="zf-CCCH_4"/>
    <property type="match status" value="3"/>
</dbReference>
<evidence type="ECO:0000259" key="12">
    <source>
        <dbReference type="PROSITE" id="PS50089"/>
    </source>
</evidence>
<keyword evidence="4" id="KW-0808">Transferase</keyword>
<feature type="zinc finger region" description="C3H1-type" evidence="11">
    <location>
        <begin position="149"/>
        <end position="176"/>
    </location>
</feature>
<proteinExistence type="predicted"/>
<keyword evidence="8" id="KW-0833">Ubl conjugation pathway</keyword>
<dbReference type="GO" id="GO:0008270">
    <property type="term" value="F:zinc ion binding"/>
    <property type="evidence" value="ECO:0007669"/>
    <property type="project" value="UniProtKB-KW"/>
</dbReference>
<evidence type="ECO:0000256" key="2">
    <source>
        <dbReference type="ARBA" id="ARBA00004906"/>
    </source>
</evidence>
<name>A0A091VJ21_OPIHO</name>
<dbReference type="InterPro" id="IPR031644">
    <property type="entry name" value="MKRN1_C"/>
</dbReference>
<dbReference type="InterPro" id="IPR000571">
    <property type="entry name" value="Znf_CCCH"/>
</dbReference>
<keyword evidence="9 11" id="KW-0862">Zinc</keyword>
<dbReference type="Proteomes" id="UP000053605">
    <property type="component" value="Unassembled WGS sequence"/>
</dbReference>
<dbReference type="AlphaFoldDB" id="A0A091VJ21"/>
<evidence type="ECO:0000256" key="7">
    <source>
        <dbReference type="ARBA" id="ARBA00022771"/>
    </source>
</evidence>
<feature type="non-terminal residue" evidence="14">
    <location>
        <position position="1"/>
    </location>
</feature>
<feature type="zinc finger region" description="C3H1-type" evidence="11">
    <location>
        <begin position="26"/>
        <end position="53"/>
    </location>
</feature>